<comment type="caution">
    <text evidence="2">The sequence shown here is derived from an EMBL/GenBank/DDBJ whole genome shotgun (WGS) entry which is preliminary data.</text>
</comment>
<feature type="transmembrane region" description="Helical" evidence="1">
    <location>
        <begin position="33"/>
        <end position="54"/>
    </location>
</feature>
<organism evidence="2 3">
    <name type="scientific">candidate division WS5 bacterium</name>
    <dbReference type="NCBI Taxonomy" id="2093353"/>
    <lineage>
        <taxon>Bacteria</taxon>
        <taxon>candidate division WS5</taxon>
    </lineage>
</organism>
<evidence type="ECO:0000313" key="2">
    <source>
        <dbReference type="EMBL" id="RJO59988.1"/>
    </source>
</evidence>
<keyword evidence="1" id="KW-0812">Transmembrane</keyword>
<feature type="transmembrane region" description="Helical" evidence="1">
    <location>
        <begin position="6"/>
        <end position="26"/>
    </location>
</feature>
<keyword evidence="1" id="KW-1133">Transmembrane helix</keyword>
<sequence>MKGVGMALLIYNILLYLVSGIVCFFIPTKRTIVGGLFITTLAIMCFTGLIGTVFTAVNVATVQQSPEFSWKEGVLTTIYFADVLAFVLGVTLFLKRKELQI</sequence>
<dbReference type="Proteomes" id="UP000285655">
    <property type="component" value="Unassembled WGS sequence"/>
</dbReference>
<evidence type="ECO:0000313" key="3">
    <source>
        <dbReference type="Proteomes" id="UP000285655"/>
    </source>
</evidence>
<name>A0A419DA81_9BACT</name>
<gene>
    <name evidence="2" type="ORF">C4544_06485</name>
</gene>
<proteinExistence type="predicted"/>
<keyword evidence="1" id="KW-0472">Membrane</keyword>
<reference evidence="2 3" key="1">
    <citation type="journal article" date="2017" name="ISME J.">
        <title>Energy and carbon metabolisms in a deep terrestrial subsurface fluid microbial community.</title>
        <authorList>
            <person name="Momper L."/>
            <person name="Jungbluth S.P."/>
            <person name="Lee M.D."/>
            <person name="Amend J.P."/>
        </authorList>
    </citation>
    <scope>NUCLEOTIDE SEQUENCE [LARGE SCALE GENOMIC DNA]</scope>
    <source>
        <strain evidence="2">SURF_29</strain>
    </source>
</reference>
<dbReference type="EMBL" id="QZJW01000055">
    <property type="protein sequence ID" value="RJO59988.1"/>
    <property type="molecule type" value="Genomic_DNA"/>
</dbReference>
<evidence type="ECO:0000256" key="1">
    <source>
        <dbReference type="SAM" id="Phobius"/>
    </source>
</evidence>
<dbReference type="AlphaFoldDB" id="A0A419DA81"/>
<protein>
    <submittedName>
        <fullName evidence="2">Uncharacterized protein</fullName>
    </submittedName>
</protein>
<feature type="transmembrane region" description="Helical" evidence="1">
    <location>
        <begin position="74"/>
        <end position="94"/>
    </location>
</feature>
<accession>A0A419DA81</accession>